<sequence>MPLPLILGIGAAIAGVAGVASGVQGAAKMKEANDTMKSADSRHKKNIAHFEQQSKITSTDMDNLGKKELEILNSFEKFAKVFEKIQGKPQFKTYNKDGVNIPEYNAEELKKVSVGAGILLGGIGGAAVGTAGGFAAAGATTAAVMALGTASTGTAIASLSGAAATNAALAAIGGGAIAAGGGGIALGTTILGAATLGVGLLVGGVIFNITGSSLSDKADEAWSQMKKAEREIDKICSYMKELSSTAIKFDKAISTVNRVYISHLNKLTYIVEVKRKTDWNTFSDEERLITENTALLVNLLFNMGKVQLVLVSGNETEPNRVNTEVVNKSISDSEIFLSKRGLAGEF</sequence>
<dbReference type="EMBL" id="WOFV02000059">
    <property type="protein sequence ID" value="NAS19165.1"/>
    <property type="molecule type" value="Genomic_DNA"/>
</dbReference>
<proteinExistence type="predicted"/>
<evidence type="ECO:0008006" key="3">
    <source>
        <dbReference type="Google" id="ProtNLM"/>
    </source>
</evidence>
<name>A0A6L9ETH5_CLOBU</name>
<organism evidence="1 2">
    <name type="scientific">Clostridium butyricum</name>
    <dbReference type="NCBI Taxonomy" id="1492"/>
    <lineage>
        <taxon>Bacteria</taxon>
        <taxon>Bacillati</taxon>
        <taxon>Bacillota</taxon>
        <taxon>Clostridia</taxon>
        <taxon>Eubacteriales</taxon>
        <taxon>Clostridiaceae</taxon>
        <taxon>Clostridium</taxon>
    </lineage>
</organism>
<evidence type="ECO:0000313" key="1">
    <source>
        <dbReference type="EMBL" id="NAS19165.1"/>
    </source>
</evidence>
<dbReference type="Proteomes" id="UP000474042">
    <property type="component" value="Unassembled WGS sequence"/>
</dbReference>
<gene>
    <name evidence="1" type="ORF">GND98_015205</name>
</gene>
<comment type="caution">
    <text evidence="1">The sequence shown here is derived from an EMBL/GenBank/DDBJ whole genome shotgun (WGS) entry which is preliminary data.</text>
</comment>
<evidence type="ECO:0000313" key="2">
    <source>
        <dbReference type="Proteomes" id="UP000474042"/>
    </source>
</evidence>
<accession>A0A6L9ETH5</accession>
<protein>
    <recommendedName>
        <fullName evidence="3">Chemotaxis protein</fullName>
    </recommendedName>
</protein>
<reference evidence="1 2" key="1">
    <citation type="submission" date="2020-01" db="EMBL/GenBank/DDBJ databases">
        <title>Genome sequence of a 1,3-propanediol producer, Clostridium butyricum S3.</title>
        <authorList>
            <person name="Zhou J."/>
        </authorList>
    </citation>
    <scope>NUCLEOTIDE SEQUENCE [LARGE SCALE GENOMIC DNA]</scope>
    <source>
        <strain evidence="1 2">S3</strain>
    </source>
</reference>
<dbReference type="AlphaFoldDB" id="A0A6L9ETH5"/>